<feature type="chain" id="PRO_5016240906" description="Fibronectin type-III domain-containing protein" evidence="2">
    <location>
        <begin position="20"/>
        <end position="142"/>
    </location>
</feature>
<evidence type="ECO:0000256" key="1">
    <source>
        <dbReference type="SAM" id="MobiDB-lite"/>
    </source>
</evidence>
<feature type="region of interest" description="Disordered" evidence="1">
    <location>
        <begin position="92"/>
        <end position="115"/>
    </location>
</feature>
<dbReference type="InterPro" id="IPR013783">
    <property type="entry name" value="Ig-like_fold"/>
</dbReference>
<name>A0A317DII5_9ACTN</name>
<evidence type="ECO:0000313" key="4">
    <source>
        <dbReference type="Proteomes" id="UP000246050"/>
    </source>
</evidence>
<dbReference type="Gene3D" id="2.60.40.10">
    <property type="entry name" value="Immunoglobulins"/>
    <property type="match status" value="1"/>
</dbReference>
<dbReference type="AlphaFoldDB" id="A0A317DII5"/>
<feature type="compositionally biased region" description="Low complexity" evidence="1">
    <location>
        <begin position="21"/>
        <end position="30"/>
    </location>
</feature>
<dbReference type="PROSITE" id="PS51257">
    <property type="entry name" value="PROKAR_LIPOPROTEIN"/>
    <property type="match status" value="1"/>
</dbReference>
<dbReference type="Proteomes" id="UP000246050">
    <property type="component" value="Unassembled WGS sequence"/>
</dbReference>
<protein>
    <recommendedName>
        <fullName evidence="5">Fibronectin type-III domain-containing protein</fullName>
    </recommendedName>
</protein>
<keyword evidence="2" id="KW-0732">Signal</keyword>
<accession>A0A317DII5</accession>
<dbReference type="OrthoDB" id="5482597at2"/>
<feature type="signal peptide" evidence="2">
    <location>
        <begin position="1"/>
        <end position="19"/>
    </location>
</feature>
<dbReference type="EMBL" id="QGKS01000286">
    <property type="protein sequence ID" value="PWR12613.1"/>
    <property type="molecule type" value="Genomic_DNA"/>
</dbReference>
<reference evidence="3 4" key="1">
    <citation type="submission" date="2018-05" db="EMBL/GenBank/DDBJ databases">
        <title>Micromonosporas from Atacama Desert.</title>
        <authorList>
            <person name="Carro L."/>
            <person name="Golinska P."/>
            <person name="Klenk H.-P."/>
            <person name="Goodfellow M."/>
        </authorList>
    </citation>
    <scope>NUCLEOTIDE SEQUENCE [LARGE SCALE GENOMIC DNA]</scope>
    <source>
        <strain evidence="3 4">4G51</strain>
    </source>
</reference>
<comment type="caution">
    <text evidence="3">The sequence shown here is derived from an EMBL/GenBank/DDBJ whole genome shotgun (WGS) entry which is preliminary data.</text>
</comment>
<feature type="region of interest" description="Disordered" evidence="1">
    <location>
        <begin position="21"/>
        <end position="46"/>
    </location>
</feature>
<dbReference type="RefSeq" id="WP_109803646.1">
    <property type="nucleotide sequence ID" value="NZ_QGKS01000286.1"/>
</dbReference>
<proteinExistence type="predicted"/>
<gene>
    <name evidence="3" type="ORF">DKT69_23360</name>
</gene>
<dbReference type="GO" id="GO:0005975">
    <property type="term" value="P:carbohydrate metabolic process"/>
    <property type="evidence" value="ECO:0007669"/>
    <property type="project" value="UniProtKB-ARBA"/>
</dbReference>
<evidence type="ECO:0008006" key="5">
    <source>
        <dbReference type="Google" id="ProtNLM"/>
    </source>
</evidence>
<evidence type="ECO:0000256" key="2">
    <source>
        <dbReference type="SAM" id="SignalP"/>
    </source>
</evidence>
<organism evidence="3 4">
    <name type="scientific">Micromonospora sicca</name>
    <dbReference type="NCBI Taxonomy" id="2202420"/>
    <lineage>
        <taxon>Bacteria</taxon>
        <taxon>Bacillati</taxon>
        <taxon>Actinomycetota</taxon>
        <taxon>Actinomycetes</taxon>
        <taxon>Micromonosporales</taxon>
        <taxon>Micromonosporaceae</taxon>
        <taxon>Micromonospora</taxon>
    </lineage>
</organism>
<evidence type="ECO:0000313" key="3">
    <source>
        <dbReference type="EMBL" id="PWR12613.1"/>
    </source>
</evidence>
<sequence length="142" mass="14418">MIRAPLLAAAVVLTAAACASTGTPPDTGPESPSPPSPSSGPAGITSQEAARIAPVAPALLTAFPDTGTVRLTWSSTGEDLAYYQCLRRSPDGRWAPIGQTPPTRRSCVDRNPGSGSRVYGVRAVSTSGLASAITESRPVTTG</sequence>